<dbReference type="PANTHER" id="PTHR42978:SF2">
    <property type="entry name" value="102 KBASES UNSTABLE REGION: FROM 1 TO 119443"/>
    <property type="match status" value="1"/>
</dbReference>
<dbReference type="EMBL" id="MIJY01000034">
    <property type="protein sequence ID" value="OEG12249.1"/>
    <property type="molecule type" value="Genomic_DNA"/>
</dbReference>
<keyword evidence="4" id="KW-0378">Hydrolase</keyword>
<proteinExistence type="inferred from homology"/>
<dbReference type="Gene3D" id="3.60.15.10">
    <property type="entry name" value="Ribonuclease Z/Hydroxyacylglutathione hydrolase-like"/>
    <property type="match status" value="1"/>
</dbReference>
<dbReference type="Pfam" id="PF00753">
    <property type="entry name" value="Lactamase_B"/>
    <property type="match status" value="1"/>
</dbReference>
<dbReference type="InterPro" id="IPR036866">
    <property type="entry name" value="RibonucZ/Hydroxyglut_hydro"/>
</dbReference>
<dbReference type="GO" id="GO:0046872">
    <property type="term" value="F:metal ion binding"/>
    <property type="evidence" value="ECO:0007669"/>
    <property type="project" value="UniProtKB-KW"/>
</dbReference>
<dbReference type="InterPro" id="IPR051013">
    <property type="entry name" value="MBL_superfamily_lactonases"/>
</dbReference>
<organism evidence="7 8">
    <name type="scientific">Enterococcus termitis</name>
    <dbReference type="NCBI Taxonomy" id="332950"/>
    <lineage>
        <taxon>Bacteria</taxon>
        <taxon>Bacillati</taxon>
        <taxon>Bacillota</taxon>
        <taxon>Bacilli</taxon>
        <taxon>Lactobacillales</taxon>
        <taxon>Enterococcaceae</taxon>
        <taxon>Enterococcus</taxon>
    </lineage>
</organism>
<keyword evidence="5" id="KW-0862">Zinc</keyword>
<evidence type="ECO:0000256" key="4">
    <source>
        <dbReference type="ARBA" id="ARBA00022801"/>
    </source>
</evidence>
<comment type="similarity">
    <text evidence="2">Belongs to the metallo-beta-lactamase superfamily.</text>
</comment>
<evidence type="ECO:0000256" key="2">
    <source>
        <dbReference type="ARBA" id="ARBA00007749"/>
    </source>
</evidence>
<evidence type="ECO:0000256" key="5">
    <source>
        <dbReference type="ARBA" id="ARBA00022833"/>
    </source>
</evidence>
<comment type="caution">
    <text evidence="7">The sequence shown here is derived from an EMBL/GenBank/DDBJ whole genome shotgun (WGS) entry which is preliminary data.</text>
</comment>
<reference evidence="8" key="1">
    <citation type="submission" date="2016-09" db="EMBL/GenBank/DDBJ databases">
        <authorList>
            <person name="Gulvik C.A."/>
        </authorList>
    </citation>
    <scope>NUCLEOTIDE SEQUENCE [LARGE SCALE GENOMIC DNA]</scope>
    <source>
        <strain evidence="8">LMG 8895</strain>
    </source>
</reference>
<protein>
    <recommendedName>
        <fullName evidence="6">Metallo-beta-lactamase domain-containing protein</fullName>
    </recommendedName>
</protein>
<gene>
    <name evidence="7" type="ORF">BCR25_06810</name>
</gene>
<keyword evidence="3" id="KW-0479">Metal-binding</keyword>
<evidence type="ECO:0000313" key="8">
    <source>
        <dbReference type="Proteomes" id="UP000095094"/>
    </source>
</evidence>
<feature type="domain" description="Metallo-beta-lactamase" evidence="6">
    <location>
        <begin position="32"/>
        <end position="255"/>
    </location>
</feature>
<accession>A0A1E5GHU0</accession>
<evidence type="ECO:0000256" key="1">
    <source>
        <dbReference type="ARBA" id="ARBA00001947"/>
    </source>
</evidence>
<dbReference type="SUPFAM" id="SSF56281">
    <property type="entry name" value="Metallo-hydrolase/oxidoreductase"/>
    <property type="match status" value="1"/>
</dbReference>
<dbReference type="PANTHER" id="PTHR42978">
    <property type="entry name" value="QUORUM-QUENCHING LACTONASE YTNP-RELATED-RELATED"/>
    <property type="match status" value="1"/>
</dbReference>
<dbReference type="GO" id="GO:0016787">
    <property type="term" value="F:hydrolase activity"/>
    <property type="evidence" value="ECO:0007669"/>
    <property type="project" value="UniProtKB-KW"/>
</dbReference>
<dbReference type="RefSeq" id="WP_069663954.1">
    <property type="nucleotide sequence ID" value="NZ_JBHUJJ010000001.1"/>
</dbReference>
<comment type="cofactor">
    <cofactor evidence="1">
        <name>Zn(2+)</name>
        <dbReference type="ChEBI" id="CHEBI:29105"/>
    </cofactor>
</comment>
<sequence length="280" mass="32277">MITHIKVIKTGKAMQRPFLTRSGGSFKKQEYPITCIELEHTTAGKILIDTGYGDQFLSRLKPVPKLIYGQLFIEKEKQKIDQKQHVKSTYDWLILSHFHPDHIGGLSEVTYNQLMLSKALNDLIEQARLLQLRQGFFKELVPKTLGNSSYFEDERTIECPDLKLKGYDLFGDQSILAIPMFGHALGQYIFYLQTIQGPVLLAMDVAWHIETITDKLLPKKVTKLIVHDFKEMQRNIECLAQLHQRKPELPIFLSHCQNSITQLLEWDHKNGGAVVDYQEN</sequence>
<dbReference type="InterPro" id="IPR001279">
    <property type="entry name" value="Metallo-B-lactamas"/>
</dbReference>
<dbReference type="OrthoDB" id="9802897at2"/>
<dbReference type="AlphaFoldDB" id="A0A1E5GHU0"/>
<keyword evidence="8" id="KW-1185">Reference proteome</keyword>
<evidence type="ECO:0000313" key="7">
    <source>
        <dbReference type="EMBL" id="OEG12249.1"/>
    </source>
</evidence>
<evidence type="ECO:0000259" key="6">
    <source>
        <dbReference type="SMART" id="SM00849"/>
    </source>
</evidence>
<dbReference type="Proteomes" id="UP000095094">
    <property type="component" value="Unassembled WGS sequence"/>
</dbReference>
<evidence type="ECO:0000256" key="3">
    <source>
        <dbReference type="ARBA" id="ARBA00022723"/>
    </source>
</evidence>
<dbReference type="SMART" id="SM00849">
    <property type="entry name" value="Lactamase_B"/>
    <property type="match status" value="1"/>
</dbReference>
<name>A0A1E5GHU0_9ENTE</name>